<organism evidence="1 2">
    <name type="scientific">Phytophthora citrophthora</name>
    <dbReference type="NCBI Taxonomy" id="4793"/>
    <lineage>
        <taxon>Eukaryota</taxon>
        <taxon>Sar</taxon>
        <taxon>Stramenopiles</taxon>
        <taxon>Oomycota</taxon>
        <taxon>Peronosporomycetes</taxon>
        <taxon>Peronosporales</taxon>
        <taxon>Peronosporaceae</taxon>
        <taxon>Phytophthora</taxon>
    </lineage>
</organism>
<evidence type="ECO:0000313" key="2">
    <source>
        <dbReference type="Proteomes" id="UP001259832"/>
    </source>
</evidence>
<comment type="caution">
    <text evidence="1">The sequence shown here is derived from an EMBL/GenBank/DDBJ whole genome shotgun (WGS) entry which is preliminary data.</text>
</comment>
<sequence length="381" mass="43190">MPPNRRKFHTSRVALKQSPVTIFHTTLVATKGNPRIKNLLESTSFRQTVEHQFSVETGIPGDSLDRSNVVLDSRVTNSTRLEKWEQLAGSTQPLFAIPLKRLQPIEALPTTPVQAIEELSTTPLQPVEELSTTDPMPAEPEVAKEPTMAEMMAQITALGTSMTNLRRDHSLELASMRRDHSLEIKGLTDKITTMERDHSLEIKGLAGQITAQNVRIAALRDTISAQNNEIDVLDMKLEDAAKTDRILSSKIEELQKTIATQGQSIEDMLPLIRDLVYRKALEWYRNLLFDRVGRKDGVTGKVFTTKELIERVKESNPSEFDLYVIKAYPDYSNRIHETLTKKQVNLVFGAEGYCDDENIQKIFALMFPPKKSKREKEKELH</sequence>
<dbReference type="AlphaFoldDB" id="A0AAD9LPZ0"/>
<proteinExistence type="predicted"/>
<dbReference type="Proteomes" id="UP001259832">
    <property type="component" value="Unassembled WGS sequence"/>
</dbReference>
<evidence type="ECO:0000313" key="1">
    <source>
        <dbReference type="EMBL" id="KAK1943147.1"/>
    </source>
</evidence>
<dbReference type="Gene3D" id="1.10.287.1490">
    <property type="match status" value="1"/>
</dbReference>
<name>A0AAD9LPZ0_9STRA</name>
<gene>
    <name evidence="1" type="ORF">P3T76_005784</name>
</gene>
<dbReference type="EMBL" id="JASMQC010000008">
    <property type="protein sequence ID" value="KAK1943147.1"/>
    <property type="molecule type" value="Genomic_DNA"/>
</dbReference>
<reference evidence="1" key="1">
    <citation type="submission" date="2023-08" db="EMBL/GenBank/DDBJ databases">
        <title>Reference Genome Resource for the Citrus Pathogen Phytophthora citrophthora.</title>
        <authorList>
            <person name="Moller H."/>
            <person name="Coetzee B."/>
            <person name="Rose L.J."/>
            <person name="Van Niekerk J.M."/>
        </authorList>
    </citation>
    <scope>NUCLEOTIDE SEQUENCE</scope>
    <source>
        <strain evidence="1">STE-U-9442</strain>
    </source>
</reference>
<keyword evidence="2" id="KW-1185">Reference proteome</keyword>
<protein>
    <submittedName>
        <fullName evidence="1">Uncharacterized protein</fullName>
    </submittedName>
</protein>
<accession>A0AAD9LPZ0</accession>